<sequence length="160" mass="17301">MTEADHARGTEPRLALLLATNVGLGLAPVASGTFGTLAGIPVFWLLSHLGGFLYTLVWLLLLVIAVRVSDRAGRYYGVADDGRIVIDELLGYLVTVALLPFSWTAAILGFLFFRLFDIAKLPPASWFDREMKNGLGVVLDDVAAGIYAALALRFCLAIFT</sequence>
<keyword evidence="1" id="KW-1133">Transmembrane helix</keyword>
<evidence type="ECO:0000313" key="3">
    <source>
        <dbReference type="EMBL" id="ORJ57669.1"/>
    </source>
</evidence>
<dbReference type="OrthoDB" id="9804091at2"/>
<dbReference type="Pfam" id="PF04608">
    <property type="entry name" value="PgpA"/>
    <property type="match status" value="1"/>
</dbReference>
<dbReference type="InterPro" id="IPR007686">
    <property type="entry name" value="YutG/PgpA"/>
</dbReference>
<feature type="transmembrane region" description="Helical" evidence="1">
    <location>
        <begin position="89"/>
        <end position="115"/>
    </location>
</feature>
<feature type="domain" description="YutG/PgpA" evidence="2">
    <location>
        <begin position="18"/>
        <end position="154"/>
    </location>
</feature>
<dbReference type="RefSeq" id="WP_085011225.1">
    <property type="nucleotide sequence ID" value="NZ_NAAD01000017.1"/>
</dbReference>
<keyword evidence="1" id="KW-0812">Transmembrane</keyword>
<dbReference type="SUPFAM" id="SSF101307">
    <property type="entry name" value="YutG-like"/>
    <property type="match status" value="1"/>
</dbReference>
<gene>
    <name evidence="3" type="ORF">B5V00_12925</name>
</gene>
<dbReference type="GO" id="GO:0008962">
    <property type="term" value="F:phosphatidylglycerophosphatase activity"/>
    <property type="evidence" value="ECO:0007669"/>
    <property type="project" value="InterPro"/>
</dbReference>
<keyword evidence="4" id="KW-1185">Reference proteome</keyword>
<dbReference type="InterPro" id="IPR036681">
    <property type="entry name" value="PgpA-like_sf"/>
</dbReference>
<keyword evidence="1" id="KW-0472">Membrane</keyword>
<name>A0A1X0XXV6_9BACT</name>
<dbReference type="AlphaFoldDB" id="A0A1X0XXV6"/>
<dbReference type="CDD" id="cd06971">
    <property type="entry name" value="PgpA"/>
    <property type="match status" value="1"/>
</dbReference>
<accession>A0A1X0XXV6</accession>
<dbReference type="STRING" id="1969733.B5V00_12925"/>
<evidence type="ECO:0000256" key="1">
    <source>
        <dbReference type="SAM" id="Phobius"/>
    </source>
</evidence>
<dbReference type="PANTHER" id="PTHR36305">
    <property type="entry name" value="PHOSPHATIDYLGLYCEROPHOSPHATASE A"/>
    <property type="match status" value="1"/>
</dbReference>
<dbReference type="Proteomes" id="UP000193136">
    <property type="component" value="Unassembled WGS sequence"/>
</dbReference>
<evidence type="ECO:0000259" key="2">
    <source>
        <dbReference type="Pfam" id="PF04608"/>
    </source>
</evidence>
<comment type="caution">
    <text evidence="3">The sequence shown here is derived from an EMBL/GenBank/DDBJ whole genome shotgun (WGS) entry which is preliminary data.</text>
</comment>
<reference evidence="3 4" key="1">
    <citation type="submission" date="2017-03" db="EMBL/GenBank/DDBJ databases">
        <title>Genome sequence of Geothermobacter sp. EPR-M, Deep-Sea Iron Reducer.</title>
        <authorList>
            <person name="Tully B."/>
            <person name="Savalia P."/>
            <person name="Abuyen K."/>
            <person name="Baughan C."/>
            <person name="Romero E."/>
            <person name="Ronkowski C."/>
            <person name="Torres B."/>
            <person name="Tremblay J."/>
            <person name="Trujillo A."/>
            <person name="Tyler M."/>
            <person name="Perez-Rodriguez I."/>
            <person name="Amend J."/>
        </authorList>
    </citation>
    <scope>NUCLEOTIDE SEQUENCE [LARGE SCALE GENOMIC DNA]</scope>
    <source>
        <strain evidence="3 4">EPR-M</strain>
    </source>
</reference>
<protein>
    <submittedName>
        <fullName evidence="3">Phosphatidylglycerophosphatase A</fullName>
    </submittedName>
</protein>
<feature type="transmembrane region" description="Helical" evidence="1">
    <location>
        <begin position="42"/>
        <end position="68"/>
    </location>
</feature>
<dbReference type="UniPathway" id="UPA00084">
    <property type="reaction ID" value="UER00504"/>
</dbReference>
<organism evidence="3 4">
    <name type="scientific">Geothermobacter hydrogeniphilus</name>
    <dbReference type="NCBI Taxonomy" id="1969733"/>
    <lineage>
        <taxon>Bacteria</taxon>
        <taxon>Pseudomonadati</taxon>
        <taxon>Thermodesulfobacteriota</taxon>
        <taxon>Desulfuromonadia</taxon>
        <taxon>Desulfuromonadales</taxon>
        <taxon>Geothermobacteraceae</taxon>
        <taxon>Geothermobacter</taxon>
    </lineage>
</organism>
<dbReference type="EMBL" id="NAAD01000017">
    <property type="protein sequence ID" value="ORJ57669.1"/>
    <property type="molecule type" value="Genomic_DNA"/>
</dbReference>
<feature type="transmembrane region" description="Helical" evidence="1">
    <location>
        <begin position="135"/>
        <end position="159"/>
    </location>
</feature>
<dbReference type="PANTHER" id="PTHR36305:SF1">
    <property type="entry name" value="PHOSPHATIDYLGLYCEROPHOSPHATASE A"/>
    <property type="match status" value="1"/>
</dbReference>
<proteinExistence type="predicted"/>
<feature type="transmembrane region" description="Helical" evidence="1">
    <location>
        <begin position="12"/>
        <end position="30"/>
    </location>
</feature>
<dbReference type="GO" id="GO:0006655">
    <property type="term" value="P:phosphatidylglycerol biosynthetic process"/>
    <property type="evidence" value="ECO:0007669"/>
    <property type="project" value="UniProtKB-UniPathway"/>
</dbReference>
<evidence type="ECO:0000313" key="4">
    <source>
        <dbReference type="Proteomes" id="UP000193136"/>
    </source>
</evidence>
<dbReference type="InterPro" id="IPR026037">
    <property type="entry name" value="PgpA"/>
</dbReference>
<dbReference type="PIRSF" id="PIRSF006162">
    <property type="entry name" value="PgpA"/>
    <property type="match status" value="1"/>
</dbReference>